<evidence type="ECO:0000259" key="10">
    <source>
        <dbReference type="Pfam" id="PF00129"/>
    </source>
</evidence>
<evidence type="ECO:0000256" key="4">
    <source>
        <dbReference type="ARBA" id="ARBA00022729"/>
    </source>
</evidence>
<keyword evidence="12" id="KW-1185">Reference proteome</keyword>
<dbReference type="PANTHER" id="PTHR16675">
    <property type="entry name" value="MHC CLASS I-RELATED"/>
    <property type="match status" value="1"/>
</dbReference>
<accession>A0A8D0CCK5</accession>
<dbReference type="InterPro" id="IPR011162">
    <property type="entry name" value="MHC_I/II-like_Ag-recog"/>
</dbReference>
<dbReference type="GO" id="GO:0002474">
    <property type="term" value="P:antigen processing and presentation of peptide antigen via MHC class I"/>
    <property type="evidence" value="ECO:0007669"/>
    <property type="project" value="UniProtKB-KW"/>
</dbReference>
<evidence type="ECO:0000256" key="7">
    <source>
        <dbReference type="ARBA" id="ARBA00023136"/>
    </source>
</evidence>
<dbReference type="InterPro" id="IPR050208">
    <property type="entry name" value="MHC_class-I_related"/>
</dbReference>
<dbReference type="Gene3D" id="3.30.500.10">
    <property type="entry name" value="MHC class I-like antigen recognition-like"/>
    <property type="match status" value="1"/>
</dbReference>
<sequence length="121" mass="13892">RLFCSEHGLSRLVLAVPTQTITPPQDVFAVGVDWPFPLSIPADSIPRFFVIVGYVDGQPFVHYDSNTKKMFPQVSWIKEVEKEDPHYWDVNTLNALGAELTFRKDIDILRNRYNQTGGEWP</sequence>
<dbReference type="InterPro" id="IPR011161">
    <property type="entry name" value="MHC_I-like_Ag-recog"/>
</dbReference>
<proteinExistence type="predicted"/>
<organism evidence="11 12">
    <name type="scientific">Salvator merianae</name>
    <name type="common">Argentine black and white tegu</name>
    <name type="synonym">Tupinambis merianae</name>
    <dbReference type="NCBI Taxonomy" id="96440"/>
    <lineage>
        <taxon>Eukaryota</taxon>
        <taxon>Metazoa</taxon>
        <taxon>Chordata</taxon>
        <taxon>Craniata</taxon>
        <taxon>Vertebrata</taxon>
        <taxon>Euteleostomi</taxon>
        <taxon>Lepidosauria</taxon>
        <taxon>Squamata</taxon>
        <taxon>Bifurcata</taxon>
        <taxon>Unidentata</taxon>
        <taxon>Episquamata</taxon>
        <taxon>Laterata</taxon>
        <taxon>Teiioidea</taxon>
        <taxon>Teiidae</taxon>
        <taxon>Salvator</taxon>
    </lineage>
</organism>
<evidence type="ECO:0000256" key="8">
    <source>
        <dbReference type="ARBA" id="ARBA00023157"/>
    </source>
</evidence>
<evidence type="ECO:0000256" key="1">
    <source>
        <dbReference type="ARBA" id="ARBA00004479"/>
    </source>
</evidence>
<evidence type="ECO:0000313" key="12">
    <source>
        <dbReference type="Proteomes" id="UP000694421"/>
    </source>
</evidence>
<keyword evidence="5" id="KW-0391">Immunity</keyword>
<keyword evidence="8" id="KW-1015">Disulfide bond</keyword>
<keyword evidence="7" id="KW-0472">Membrane</keyword>
<keyword evidence="2" id="KW-0490">MHC I</keyword>
<name>A0A8D0CCK5_SALMN</name>
<protein>
    <recommendedName>
        <fullName evidence="10">MHC class I-like antigen recognition-like domain-containing protein</fullName>
    </recommendedName>
</protein>
<comment type="subcellular location">
    <subcellularLocation>
        <location evidence="1">Membrane</location>
        <topology evidence="1">Single-pass type I membrane protein</topology>
    </subcellularLocation>
</comment>
<dbReference type="AlphaFoldDB" id="A0A8D0CCK5"/>
<evidence type="ECO:0000256" key="3">
    <source>
        <dbReference type="ARBA" id="ARBA00022692"/>
    </source>
</evidence>
<dbReference type="GO" id="GO:0006955">
    <property type="term" value="P:immune response"/>
    <property type="evidence" value="ECO:0007669"/>
    <property type="project" value="TreeGrafter"/>
</dbReference>
<keyword evidence="6" id="KW-1133">Transmembrane helix</keyword>
<dbReference type="GO" id="GO:0009897">
    <property type="term" value="C:external side of plasma membrane"/>
    <property type="evidence" value="ECO:0007669"/>
    <property type="project" value="TreeGrafter"/>
</dbReference>
<keyword evidence="9" id="KW-0325">Glycoprotein</keyword>
<evidence type="ECO:0000256" key="9">
    <source>
        <dbReference type="ARBA" id="ARBA00023180"/>
    </source>
</evidence>
<dbReference type="GO" id="GO:0042612">
    <property type="term" value="C:MHC class I protein complex"/>
    <property type="evidence" value="ECO:0007669"/>
    <property type="project" value="UniProtKB-KW"/>
</dbReference>
<evidence type="ECO:0000256" key="6">
    <source>
        <dbReference type="ARBA" id="ARBA00022989"/>
    </source>
</evidence>
<evidence type="ECO:0000313" key="11">
    <source>
        <dbReference type="Ensembl" id="ENSSMRP00000017692.1"/>
    </source>
</evidence>
<feature type="domain" description="MHC class I-like antigen recognition-like" evidence="10">
    <location>
        <begin position="38"/>
        <end position="117"/>
    </location>
</feature>
<evidence type="ECO:0000256" key="2">
    <source>
        <dbReference type="ARBA" id="ARBA00022451"/>
    </source>
</evidence>
<dbReference type="GO" id="GO:0005615">
    <property type="term" value="C:extracellular space"/>
    <property type="evidence" value="ECO:0007669"/>
    <property type="project" value="TreeGrafter"/>
</dbReference>
<reference evidence="11" key="2">
    <citation type="submission" date="2025-09" db="UniProtKB">
        <authorList>
            <consortium name="Ensembl"/>
        </authorList>
    </citation>
    <scope>IDENTIFICATION</scope>
</reference>
<dbReference type="SUPFAM" id="SSF54452">
    <property type="entry name" value="MHC antigen-recognition domain"/>
    <property type="match status" value="1"/>
</dbReference>
<dbReference type="Pfam" id="PF00129">
    <property type="entry name" value="MHC_I"/>
    <property type="match status" value="1"/>
</dbReference>
<evidence type="ECO:0000256" key="5">
    <source>
        <dbReference type="ARBA" id="ARBA00022859"/>
    </source>
</evidence>
<keyword evidence="4" id="KW-0732">Signal</keyword>
<dbReference type="GeneTree" id="ENSGT01000000216594"/>
<dbReference type="Ensembl" id="ENSSMRT00000020721.1">
    <property type="protein sequence ID" value="ENSSMRP00000017692.1"/>
    <property type="gene ID" value="ENSSMRG00000013801.1"/>
</dbReference>
<dbReference type="Proteomes" id="UP000694421">
    <property type="component" value="Unplaced"/>
</dbReference>
<dbReference type="PANTHER" id="PTHR16675:SF242">
    <property type="entry name" value="MAJOR HISTOCOMPATIBILITY COMPLEX CLASS I-RELATED GENE PROTEIN"/>
    <property type="match status" value="1"/>
</dbReference>
<dbReference type="InterPro" id="IPR037055">
    <property type="entry name" value="MHC_I-like_Ag-recog_sf"/>
</dbReference>
<keyword evidence="3" id="KW-0812">Transmembrane</keyword>
<reference evidence="11" key="1">
    <citation type="submission" date="2025-08" db="UniProtKB">
        <authorList>
            <consortium name="Ensembl"/>
        </authorList>
    </citation>
    <scope>IDENTIFICATION</scope>
</reference>